<dbReference type="InterPro" id="IPR013783">
    <property type="entry name" value="Ig-like_fold"/>
</dbReference>
<dbReference type="SMART" id="SM00736">
    <property type="entry name" value="CADG"/>
    <property type="match status" value="2"/>
</dbReference>
<keyword evidence="3" id="KW-1185">Reference proteome</keyword>
<dbReference type="GO" id="GO:0008237">
    <property type="term" value="F:metallopeptidase activity"/>
    <property type="evidence" value="ECO:0007669"/>
    <property type="project" value="InterPro"/>
</dbReference>
<feature type="domain" description="Dystroglycan-type cadherin-like" evidence="1">
    <location>
        <begin position="898"/>
        <end position="988"/>
    </location>
</feature>
<reference evidence="2 3" key="1">
    <citation type="submission" date="2020-12" db="EMBL/GenBank/DDBJ databases">
        <title>Sulforoseuscoccus oceanibium gen. nov., sp. nov., a representative of the phylum Verrucomicrobia with special cytoplasmic membrane, and proposal of Sulforoseuscoccusaceae fam. nov.</title>
        <authorList>
            <person name="Xi F."/>
        </authorList>
    </citation>
    <scope>NUCLEOTIDE SEQUENCE [LARGE SCALE GENOMIC DNA]</scope>
    <source>
        <strain evidence="2 3">T37</strain>
    </source>
</reference>
<dbReference type="Gene3D" id="2.60.40.10">
    <property type="entry name" value="Immunoglobulins"/>
    <property type="match status" value="3"/>
</dbReference>
<dbReference type="Gene3D" id="2.60.120.260">
    <property type="entry name" value="Galactose-binding domain-like"/>
    <property type="match status" value="1"/>
</dbReference>
<dbReference type="Proteomes" id="UP000475117">
    <property type="component" value="Chromosome"/>
</dbReference>
<accession>A0A6B3LEB6</accession>
<dbReference type="KEGG" id="soa:G3M56_013255"/>
<dbReference type="InterPro" id="IPR013320">
    <property type="entry name" value="ConA-like_dom_sf"/>
</dbReference>
<evidence type="ECO:0000313" key="2">
    <source>
        <dbReference type="EMBL" id="QQL44827.1"/>
    </source>
</evidence>
<dbReference type="RefSeq" id="WP_164365233.1">
    <property type="nucleotide sequence ID" value="NZ_CP066776.1"/>
</dbReference>
<sequence length="1362" mass="144681">MPRTLAPSALLALFLTLVTWAVAAPQTFTQEVTHEGKTYTMQLQRVDLRSENFELLSQNASGGYDTISVVEERSYLGSVDGYPGAVSCGILKDNGTFAGAIYFDRGVTFFTDDNKVRYVRAGDYGTFTNFKFSTTPTVSAGQAGTTTYGYELAIDVDYNYFLEAGSNHASAFETIELSVGLMRAIYMRDALLRPYLGRVVIRASLDHDPYTGLNQAVYLNKVRDEWQANHLSTTNPDLVAGISPTKIGGGLAMVGNVGQTNRYSVNQSGSGIFDVVLRHEIGHNWGSLHSVGGNPEGTGLMGGNQPGRFSGPELFIVLNHRDSRIALGGILDDEGTFSDVELPPYASLDTLTFDQPRDISLDIDVLANDHDANGQAITLTSFHSKSNRGGTITRNGDRLTYTAPNGYATGSDWFLYTIEDSTGRTATGAVVVKLAAPESSLKLHFPLDETSGDTAADASPFGNSGLTMNTNFTNASAPGKYGNAINLSGSFQRIRTNDLDINSNTVTLTAWIKSAPNQNARAGIIIDTNSGSGLHLGPDRELRYSWNNDKSNWNSGLTPPLGVWTFVALVLEPNQATIHMDSGSGLQSASHTTTHDPADFGHLEIGIDGRDANTRMFLGSIDDVRIYEDTLDAAQLATIASGGGASNPSPFHQAWGVPPTDLSWSAPAGAIRYHVYLGTDRDAVANATSTSPEYLGSVTTPTFSNPPTNAKTTYFWRVDTENATATVTGEVWQFTRNGESLLSIANHSFEEGPQGLVTPIGWAAAAGSLVDVVPGGTHGTQFVSLARGTTLSQDTNHTLTGGETLTFHVDTNLDNARKIQLLAKNGATYTVLSETDGSGGDPIGSGKWPTITMQHTVAPSVNGQKLALRILSPSGWTQYDNVRIRTSSPVGTAPTWTTSAIQFSDTEENSAVSGSLASLASDADNDTLTFTKVSGPEWLTVANDGTLSGTPRIADIGTNTWQVAVTDRLTTPVVATLTIDVTDQPEAPVWLSNPVVARQATARAPYSATIAANATDPDHDDSLTFSKVDGPAWLTIAADGAIEGMPGIDDAGTNTFTVRATDSTGLSASATLNIEVSSSLHMLFSDDFERATGTAINNGWTKSVNDSRIYATGNGATKTVISTASGAPFTITNETAGTFAAHQTYELKWNAARAASANGSLIYEVQIGTLSGSTFTPLASRTGTINGLNITSKSAGPSVVYTANAADAGKRIAIRFSTLANSASWVGFDDISLVHNAEYDGDNDGITDAWEAANGLDPSINDANADTDGDGVTNLDEFANDTRPNDANSAPRFRLDLSSGTPQLEFGSSANRRYTVFFSDTLATDSWQPLHTPARGNGSTMRVSDPSATTTHRFYRLETDLP</sequence>
<protein>
    <submittedName>
        <fullName evidence="2">Cadherin-like domain-containing protein</fullName>
    </submittedName>
</protein>
<dbReference type="InterPro" id="IPR024079">
    <property type="entry name" value="MetalloPept_cat_dom_sf"/>
</dbReference>
<dbReference type="Gene3D" id="3.40.390.10">
    <property type="entry name" value="Collagenase (Catalytic Domain)"/>
    <property type="match status" value="1"/>
</dbReference>
<gene>
    <name evidence="2" type="ORF">G3M56_013255</name>
</gene>
<dbReference type="InterPro" id="IPR006644">
    <property type="entry name" value="Cadg"/>
</dbReference>
<dbReference type="InterPro" id="IPR015919">
    <property type="entry name" value="Cadherin-like_sf"/>
</dbReference>
<dbReference type="Gene3D" id="2.60.120.200">
    <property type="match status" value="1"/>
</dbReference>
<dbReference type="SUPFAM" id="SSF49899">
    <property type="entry name" value="Concanavalin A-like lectins/glucanases"/>
    <property type="match status" value="1"/>
</dbReference>
<dbReference type="EMBL" id="CP066776">
    <property type="protein sequence ID" value="QQL44827.1"/>
    <property type="molecule type" value="Genomic_DNA"/>
</dbReference>
<dbReference type="SUPFAM" id="SSF55486">
    <property type="entry name" value="Metalloproteases ('zincins'), catalytic domain"/>
    <property type="match status" value="1"/>
</dbReference>
<evidence type="ECO:0000259" key="1">
    <source>
        <dbReference type="SMART" id="SM00736"/>
    </source>
</evidence>
<feature type="domain" description="Dystroglycan-type cadherin-like" evidence="1">
    <location>
        <begin position="990"/>
        <end position="1083"/>
    </location>
</feature>
<proteinExistence type="predicted"/>
<organism evidence="2 3">
    <name type="scientific">Sulfuriroseicoccus oceanibius</name>
    <dbReference type="NCBI Taxonomy" id="2707525"/>
    <lineage>
        <taxon>Bacteria</taxon>
        <taxon>Pseudomonadati</taxon>
        <taxon>Verrucomicrobiota</taxon>
        <taxon>Verrucomicrobiia</taxon>
        <taxon>Verrucomicrobiales</taxon>
        <taxon>Verrucomicrobiaceae</taxon>
        <taxon>Sulfuriroseicoccus</taxon>
    </lineage>
</organism>
<name>A0A6B3LEB6_9BACT</name>
<dbReference type="Pfam" id="PF17963">
    <property type="entry name" value="Big_9"/>
    <property type="match status" value="1"/>
</dbReference>
<dbReference type="GO" id="GO:0016020">
    <property type="term" value="C:membrane"/>
    <property type="evidence" value="ECO:0007669"/>
    <property type="project" value="InterPro"/>
</dbReference>
<dbReference type="Pfam" id="PF13385">
    <property type="entry name" value="Laminin_G_3"/>
    <property type="match status" value="1"/>
</dbReference>
<dbReference type="Pfam" id="PF13582">
    <property type="entry name" value="Reprolysin_3"/>
    <property type="match status" value="1"/>
</dbReference>
<dbReference type="Gene3D" id="2.60.40.2810">
    <property type="match status" value="1"/>
</dbReference>
<dbReference type="SUPFAM" id="SSF49313">
    <property type="entry name" value="Cadherin-like"/>
    <property type="match status" value="2"/>
</dbReference>
<dbReference type="GO" id="GO:0005509">
    <property type="term" value="F:calcium ion binding"/>
    <property type="evidence" value="ECO:0007669"/>
    <property type="project" value="InterPro"/>
</dbReference>
<evidence type="ECO:0000313" key="3">
    <source>
        <dbReference type="Proteomes" id="UP000475117"/>
    </source>
</evidence>
<dbReference type="Pfam" id="PF05345">
    <property type="entry name" value="He_PIG"/>
    <property type="match status" value="2"/>
</dbReference>